<dbReference type="RefSeq" id="WP_120354403.1">
    <property type="nucleotide sequence ID" value="NZ_RAQO01000004.1"/>
</dbReference>
<dbReference type="EMBL" id="RAQO01000004">
    <property type="protein sequence ID" value="RKF20399.1"/>
    <property type="molecule type" value="Genomic_DNA"/>
</dbReference>
<dbReference type="SMART" id="SM00481">
    <property type="entry name" value="POLIIIAc"/>
    <property type="match status" value="1"/>
</dbReference>
<evidence type="ECO:0000313" key="3">
    <source>
        <dbReference type="Proteomes" id="UP000286482"/>
    </source>
</evidence>
<dbReference type="CDD" id="cd07438">
    <property type="entry name" value="PHP_HisPPase_AMP"/>
    <property type="match status" value="1"/>
</dbReference>
<dbReference type="OrthoDB" id="9804333at2"/>
<accession>A0A420EI66</accession>
<dbReference type="InterPro" id="IPR052018">
    <property type="entry name" value="PHP_domain"/>
</dbReference>
<sequence>MRIDLHSHTKASDGALTPQELIIRAHNMQLDIFAITDHDTTAGLGLAHAQNSGHAMRLINGVEISCAWHAFDIHVVGLNVDIEQAEFQAQLSEQREKRDIRAQEMGKRLAKAGIEGIYEAAKARAGEGSLTRAHFAQELVHRGHADNFQKVFDKFLSRGNTGYVPNQWMTIPEAITCIQAAGGVAVLAHPNHYQLSNKWLRKLVAEFASAGGNAVEIGLPQFPRDKQHWMADLVNEHGLYASLGSDFHQVSRWRELGRGYALPEQSKSVMELLAN</sequence>
<protein>
    <submittedName>
        <fullName evidence="2">PHP domain-containing protein</fullName>
    </submittedName>
</protein>
<dbReference type="SUPFAM" id="SSF89550">
    <property type="entry name" value="PHP domain-like"/>
    <property type="match status" value="1"/>
</dbReference>
<evidence type="ECO:0000313" key="2">
    <source>
        <dbReference type="EMBL" id="RKF20399.1"/>
    </source>
</evidence>
<proteinExistence type="predicted"/>
<name>A0A420EI66_9ALTE</name>
<dbReference type="Gene3D" id="1.10.150.650">
    <property type="match status" value="1"/>
</dbReference>
<dbReference type="InterPro" id="IPR003141">
    <property type="entry name" value="Pol/His_phosphatase_N"/>
</dbReference>
<dbReference type="InterPro" id="IPR016195">
    <property type="entry name" value="Pol/histidinol_Pase-like"/>
</dbReference>
<dbReference type="InterPro" id="IPR004013">
    <property type="entry name" value="PHP_dom"/>
</dbReference>
<evidence type="ECO:0000259" key="1">
    <source>
        <dbReference type="SMART" id="SM00481"/>
    </source>
</evidence>
<dbReference type="PANTHER" id="PTHR42924">
    <property type="entry name" value="EXONUCLEASE"/>
    <property type="match status" value="1"/>
</dbReference>
<comment type="caution">
    <text evidence="2">The sequence shown here is derived from an EMBL/GenBank/DDBJ whole genome shotgun (WGS) entry which is preliminary data.</text>
</comment>
<gene>
    <name evidence="2" type="ORF">DBZ36_08145</name>
</gene>
<dbReference type="Gene3D" id="3.20.20.140">
    <property type="entry name" value="Metal-dependent hydrolases"/>
    <property type="match status" value="1"/>
</dbReference>
<feature type="domain" description="Polymerase/histidinol phosphatase N-terminal" evidence="1">
    <location>
        <begin position="3"/>
        <end position="68"/>
    </location>
</feature>
<keyword evidence="3" id="KW-1185">Reference proteome</keyword>
<dbReference type="GO" id="GO:0004534">
    <property type="term" value="F:5'-3' RNA exonuclease activity"/>
    <property type="evidence" value="ECO:0007669"/>
    <property type="project" value="TreeGrafter"/>
</dbReference>
<dbReference type="Proteomes" id="UP000286482">
    <property type="component" value="Unassembled WGS sequence"/>
</dbReference>
<dbReference type="AlphaFoldDB" id="A0A420EI66"/>
<organism evidence="2 3">
    <name type="scientific">Alginatibacterium sediminis</name>
    <dbReference type="NCBI Taxonomy" id="2164068"/>
    <lineage>
        <taxon>Bacteria</taxon>
        <taxon>Pseudomonadati</taxon>
        <taxon>Pseudomonadota</taxon>
        <taxon>Gammaproteobacteria</taxon>
        <taxon>Alteromonadales</taxon>
        <taxon>Alteromonadaceae</taxon>
        <taxon>Alginatibacterium</taxon>
    </lineage>
</organism>
<dbReference type="GO" id="GO:0035312">
    <property type="term" value="F:5'-3' DNA exonuclease activity"/>
    <property type="evidence" value="ECO:0007669"/>
    <property type="project" value="TreeGrafter"/>
</dbReference>
<dbReference type="Pfam" id="PF02811">
    <property type="entry name" value="PHP"/>
    <property type="match status" value="1"/>
</dbReference>
<reference evidence="2 3" key="1">
    <citation type="submission" date="2018-09" db="EMBL/GenBank/DDBJ databases">
        <authorList>
            <person name="Wang Z."/>
        </authorList>
    </citation>
    <scope>NUCLEOTIDE SEQUENCE [LARGE SCALE GENOMIC DNA]</scope>
    <source>
        <strain evidence="2 3">ALS 81</strain>
    </source>
</reference>
<dbReference type="PANTHER" id="PTHR42924:SF3">
    <property type="entry name" value="POLYMERASE_HISTIDINOL PHOSPHATASE N-TERMINAL DOMAIN-CONTAINING PROTEIN"/>
    <property type="match status" value="1"/>
</dbReference>